<comment type="function">
    <text evidence="2">Catalyzes the ATP-dependent phosphorylation of thiamine-monophosphate (TMP) to form thiamine-pyrophosphate (TPP), the active form of vitamin B1.</text>
</comment>
<feature type="binding site" evidence="2">
    <location>
        <position position="223"/>
    </location>
    <ligand>
        <name>Mg(2+)</name>
        <dbReference type="ChEBI" id="CHEBI:18420"/>
        <label>5</label>
    </ligand>
</feature>
<dbReference type="HAMAP" id="MF_02128">
    <property type="entry name" value="TMP_kinase"/>
    <property type="match status" value="1"/>
</dbReference>
<evidence type="ECO:0000313" key="6">
    <source>
        <dbReference type="Proteomes" id="UP000504724"/>
    </source>
</evidence>
<dbReference type="Pfam" id="PF02769">
    <property type="entry name" value="AIRS_C"/>
    <property type="match status" value="1"/>
</dbReference>
<evidence type="ECO:0000259" key="4">
    <source>
        <dbReference type="Pfam" id="PF02769"/>
    </source>
</evidence>
<dbReference type="Gene3D" id="3.30.1330.10">
    <property type="entry name" value="PurM-like, N-terminal domain"/>
    <property type="match status" value="1"/>
</dbReference>
<feature type="binding site" evidence="2">
    <location>
        <begin position="123"/>
        <end position="124"/>
    </location>
    <ligand>
        <name>ATP</name>
        <dbReference type="ChEBI" id="CHEBI:30616"/>
    </ligand>
</feature>
<feature type="binding site" evidence="2">
    <location>
        <position position="222"/>
    </location>
    <ligand>
        <name>ATP</name>
        <dbReference type="ChEBI" id="CHEBI:30616"/>
    </ligand>
</feature>
<feature type="binding site" evidence="2">
    <location>
        <position position="27"/>
    </location>
    <ligand>
        <name>Mg(2+)</name>
        <dbReference type="ChEBI" id="CHEBI:18420"/>
        <label>3</label>
    </ligand>
</feature>
<dbReference type="GO" id="GO:0009228">
    <property type="term" value="P:thiamine biosynthetic process"/>
    <property type="evidence" value="ECO:0007669"/>
    <property type="project" value="UniProtKB-KW"/>
</dbReference>
<feature type="domain" description="PurM-like N-terminal" evidence="3">
    <location>
        <begin position="25"/>
        <end position="141"/>
    </location>
</feature>
<keyword evidence="2" id="KW-0547">Nucleotide-binding</keyword>
<keyword evidence="2" id="KW-0067">ATP-binding</keyword>
<evidence type="ECO:0000259" key="3">
    <source>
        <dbReference type="Pfam" id="PF00586"/>
    </source>
</evidence>
<feature type="binding site" evidence="2">
    <location>
        <position position="124"/>
    </location>
    <ligand>
        <name>Mg(2+)</name>
        <dbReference type="ChEBI" id="CHEBI:18420"/>
        <label>1</label>
    </ligand>
</feature>
<dbReference type="Proteomes" id="UP000504724">
    <property type="component" value="Chromosome"/>
</dbReference>
<comment type="catalytic activity">
    <reaction evidence="2">
        <text>thiamine phosphate + ATP = thiamine diphosphate + ADP</text>
        <dbReference type="Rhea" id="RHEA:15913"/>
        <dbReference type="ChEBI" id="CHEBI:30616"/>
        <dbReference type="ChEBI" id="CHEBI:37575"/>
        <dbReference type="ChEBI" id="CHEBI:58937"/>
        <dbReference type="ChEBI" id="CHEBI:456216"/>
        <dbReference type="EC" id="2.7.4.16"/>
    </reaction>
</comment>
<feature type="binding site" evidence="2">
    <location>
        <position position="27"/>
    </location>
    <ligand>
        <name>Mg(2+)</name>
        <dbReference type="ChEBI" id="CHEBI:18420"/>
        <label>4</label>
    </ligand>
</feature>
<dbReference type="PANTHER" id="PTHR30270">
    <property type="entry name" value="THIAMINE-MONOPHOSPHATE KINASE"/>
    <property type="match status" value="1"/>
</dbReference>
<proteinExistence type="inferred from homology"/>
<dbReference type="GO" id="GO:0009229">
    <property type="term" value="P:thiamine diphosphate biosynthetic process"/>
    <property type="evidence" value="ECO:0007669"/>
    <property type="project" value="UniProtKB-UniRule"/>
</dbReference>
<dbReference type="KEGG" id="txa:HQN79_07485"/>
<feature type="binding site" evidence="2">
    <location>
        <position position="44"/>
    </location>
    <ligand>
        <name>Mg(2+)</name>
        <dbReference type="ChEBI" id="CHEBI:18420"/>
        <label>1</label>
    </ligand>
</feature>
<keyword evidence="2 5" id="KW-0808">Transferase</keyword>
<dbReference type="CDD" id="cd02194">
    <property type="entry name" value="ThiL"/>
    <property type="match status" value="1"/>
</dbReference>
<evidence type="ECO:0000313" key="5">
    <source>
        <dbReference type="EMBL" id="QKI89415.1"/>
    </source>
</evidence>
<dbReference type="GO" id="GO:0000287">
    <property type="term" value="F:magnesium ion binding"/>
    <property type="evidence" value="ECO:0007669"/>
    <property type="project" value="UniProtKB-UniRule"/>
</dbReference>
<dbReference type="EC" id="2.7.4.16" evidence="2"/>
<dbReference type="EMBL" id="CP054020">
    <property type="protein sequence ID" value="QKI89415.1"/>
    <property type="molecule type" value="Genomic_DNA"/>
</dbReference>
<accession>A0A7D4P565</accession>
<comment type="similarity">
    <text evidence="2">Belongs to the thiamine-monophosphate kinase family.</text>
</comment>
<feature type="binding site" evidence="2">
    <location>
        <position position="51"/>
    </location>
    <ligand>
        <name>substrate</name>
    </ligand>
</feature>
<reference evidence="5 6" key="1">
    <citation type="submission" date="2020-05" db="EMBL/GenBank/DDBJ databases">
        <title>Thiomicrorhabdus sediminis sp.nov. and Thiomicrorhabdus xiamenensis sp.nov., novel sulfur-oxidizing bacteria isolated from coastal sediment.</title>
        <authorList>
            <person name="Liu X."/>
        </authorList>
    </citation>
    <scope>NUCLEOTIDE SEQUENCE [LARGE SCALE GENOMIC DNA]</scope>
    <source>
        <strain evidence="5 6">G2</strain>
    </source>
</reference>
<dbReference type="InterPro" id="IPR036921">
    <property type="entry name" value="PurM-like_N_sf"/>
</dbReference>
<feature type="binding site" evidence="2">
    <location>
        <position position="72"/>
    </location>
    <ligand>
        <name>Mg(2+)</name>
        <dbReference type="ChEBI" id="CHEBI:18420"/>
        <label>4</label>
    </ligand>
</feature>
<keyword evidence="2 5" id="KW-0418">Kinase</keyword>
<keyword evidence="1 2" id="KW-0784">Thiamine biosynthesis</keyword>
<dbReference type="InterPro" id="IPR006283">
    <property type="entry name" value="ThiL-like"/>
</dbReference>
<feature type="binding site" evidence="2">
    <location>
        <position position="44"/>
    </location>
    <ligand>
        <name>Mg(2+)</name>
        <dbReference type="ChEBI" id="CHEBI:18420"/>
        <label>2</label>
    </ligand>
</feature>
<feature type="binding site" evidence="2">
    <location>
        <position position="220"/>
    </location>
    <ligand>
        <name>Mg(2+)</name>
        <dbReference type="ChEBI" id="CHEBI:18420"/>
        <label>3</label>
    </ligand>
</feature>
<dbReference type="InterPro" id="IPR016188">
    <property type="entry name" value="PurM-like_N"/>
</dbReference>
<feature type="binding site" evidence="2">
    <location>
        <position position="43"/>
    </location>
    <ligand>
        <name>Mg(2+)</name>
        <dbReference type="ChEBI" id="CHEBI:18420"/>
        <label>1</label>
    </ligand>
</feature>
<feature type="binding site" evidence="2">
    <location>
        <position position="72"/>
    </location>
    <ligand>
        <name>Mg(2+)</name>
        <dbReference type="ChEBI" id="CHEBI:18420"/>
        <label>3</label>
    </ligand>
</feature>
<dbReference type="NCBIfam" id="TIGR01379">
    <property type="entry name" value="thiL"/>
    <property type="match status" value="1"/>
</dbReference>
<dbReference type="GO" id="GO:0009030">
    <property type="term" value="F:thiamine-phosphate kinase activity"/>
    <property type="evidence" value="ECO:0007669"/>
    <property type="project" value="UniProtKB-UniRule"/>
</dbReference>
<keyword evidence="6" id="KW-1185">Reference proteome</keyword>
<dbReference type="Gene3D" id="3.90.650.10">
    <property type="entry name" value="PurM-like C-terminal domain"/>
    <property type="match status" value="1"/>
</dbReference>
<comment type="pathway">
    <text evidence="2">Cofactor biosynthesis; thiamine diphosphate biosynthesis; thiamine diphosphate from thiamine phosphate: step 1/1.</text>
</comment>
<dbReference type="InterPro" id="IPR036676">
    <property type="entry name" value="PurM-like_C_sf"/>
</dbReference>
<dbReference type="InterPro" id="IPR010918">
    <property type="entry name" value="PurM-like_C_dom"/>
</dbReference>
<keyword evidence="2" id="KW-0479">Metal-binding</keyword>
<evidence type="ECO:0000256" key="1">
    <source>
        <dbReference type="ARBA" id="ARBA00022977"/>
    </source>
</evidence>
<gene>
    <name evidence="2 5" type="primary">thiL</name>
    <name evidence="5" type="ORF">HQN79_07485</name>
</gene>
<dbReference type="UniPathway" id="UPA00060">
    <property type="reaction ID" value="UER00142"/>
</dbReference>
<sequence>MEFDLIERYFTPLSLGLPEGDLSIGDDGALITIPPEHQLVVVTDTLVSGVHFPHETRAYDIAWKALAVNLSDLAAMGASPIGFSLGLSLPKTCAESEQWMADFSQGFHDLVASTGMKIPLVGGDTTRSDILTLTVSAKGVVRKGRAVLRSGAEAGDIVAVTGVLGEGALGLALALDTLSTELKTGLSEQDQRHALNYLNRPIPQLAMGQCLYPLANSAIDISDGLLQDLGHILERSSMSTGKPLGARVELNDLPLSSGVRKLVAQEALWQMPLSGGDEYQLCLTVKPENWSALQALAAEHDVVLSRIGEITGYAGIELTLCGEGDAVPDFAGFQHF</sequence>
<dbReference type="Pfam" id="PF00586">
    <property type="entry name" value="AIRS"/>
    <property type="match status" value="1"/>
</dbReference>
<feature type="binding site" evidence="2">
    <location>
        <position position="149"/>
    </location>
    <ligand>
        <name>ATP</name>
        <dbReference type="ChEBI" id="CHEBI:30616"/>
    </ligand>
</feature>
<comment type="caution">
    <text evidence="2">Lacks conserved residue(s) required for the propagation of feature annotation.</text>
</comment>
<feature type="domain" description="PurM-like C-terminal" evidence="4">
    <location>
        <begin position="153"/>
        <end position="318"/>
    </location>
</feature>
<feature type="binding site" evidence="2">
    <location>
        <position position="277"/>
    </location>
    <ligand>
        <name>substrate</name>
    </ligand>
</feature>
<dbReference type="RefSeq" id="WP_173285313.1">
    <property type="nucleotide sequence ID" value="NZ_CP054020.1"/>
</dbReference>
<dbReference type="PIRSF" id="PIRSF005303">
    <property type="entry name" value="Thiam_monoph_kin"/>
    <property type="match status" value="1"/>
</dbReference>
<protein>
    <recommendedName>
        <fullName evidence="2">Thiamine-monophosphate kinase</fullName>
        <shortName evidence="2">TMP kinase</shortName>
        <shortName evidence="2">Thiamine-phosphate kinase</shortName>
        <ecNumber evidence="2">2.7.4.16</ecNumber>
    </recommendedName>
</protein>
<dbReference type="SUPFAM" id="SSF55326">
    <property type="entry name" value="PurM N-terminal domain-like"/>
    <property type="match status" value="1"/>
</dbReference>
<feature type="binding site" evidence="2">
    <location>
        <position position="72"/>
    </location>
    <ligand>
        <name>Mg(2+)</name>
        <dbReference type="ChEBI" id="CHEBI:18420"/>
        <label>2</label>
    </ligand>
</feature>
<keyword evidence="2" id="KW-0460">Magnesium</keyword>
<dbReference type="AlphaFoldDB" id="A0A7D4P565"/>
<dbReference type="SUPFAM" id="SSF56042">
    <property type="entry name" value="PurM C-terminal domain-like"/>
    <property type="match status" value="1"/>
</dbReference>
<evidence type="ECO:0000256" key="2">
    <source>
        <dbReference type="HAMAP-Rule" id="MF_02128"/>
    </source>
</evidence>
<organism evidence="5 6">
    <name type="scientific">Thiomicrorhabdus xiamenensis</name>
    <dbReference type="NCBI Taxonomy" id="2739063"/>
    <lineage>
        <taxon>Bacteria</taxon>
        <taxon>Pseudomonadati</taxon>
        <taxon>Pseudomonadota</taxon>
        <taxon>Gammaproteobacteria</taxon>
        <taxon>Thiotrichales</taxon>
        <taxon>Piscirickettsiaceae</taxon>
        <taxon>Thiomicrorhabdus</taxon>
    </lineage>
</organism>
<dbReference type="GO" id="GO:0005524">
    <property type="term" value="F:ATP binding"/>
    <property type="evidence" value="ECO:0007669"/>
    <property type="project" value="UniProtKB-UniRule"/>
</dbReference>
<name>A0A7D4P565_9GAMM</name>
<comment type="miscellaneous">
    <text evidence="2">Reaction mechanism of ThiL seems to utilize a direct, inline transfer of the gamma-phosphate of ATP to TMP rather than a phosphorylated enzyme intermediate.</text>
</comment>
<dbReference type="PANTHER" id="PTHR30270:SF0">
    <property type="entry name" value="THIAMINE-MONOPHOSPHATE KINASE"/>
    <property type="match status" value="1"/>
</dbReference>
<feature type="binding site" evidence="2">
    <location>
        <position position="333"/>
    </location>
    <ligand>
        <name>substrate</name>
    </ligand>
</feature>